<reference evidence="10" key="2">
    <citation type="submission" date="2025-08" db="UniProtKB">
        <authorList>
            <consortium name="Ensembl"/>
        </authorList>
    </citation>
    <scope>IDENTIFICATION</scope>
</reference>
<reference evidence="10" key="3">
    <citation type="submission" date="2025-09" db="UniProtKB">
        <authorList>
            <consortium name="Ensembl"/>
        </authorList>
    </citation>
    <scope>IDENTIFICATION</scope>
</reference>
<keyword evidence="3 9" id="KW-0813">Transport</keyword>
<protein>
    <recommendedName>
        <fullName evidence="9">Vesicle transport protein</fullName>
    </recommendedName>
</protein>
<evidence type="ECO:0000256" key="3">
    <source>
        <dbReference type="ARBA" id="ARBA00022448"/>
    </source>
</evidence>
<dbReference type="GO" id="GO:0012505">
    <property type="term" value="C:endomembrane system"/>
    <property type="evidence" value="ECO:0007669"/>
    <property type="project" value="UniProtKB-ARBA"/>
</dbReference>
<comment type="function">
    <text evidence="1 9">May be involved in fusion of retrograde transport vesicles derived from an endocytic compartment with the Golgi complex.</text>
</comment>
<dbReference type="Ensembl" id="ENSTNIT00000003276.1">
    <property type="protein sequence ID" value="ENSTNIP00000002045.1"/>
    <property type="gene ID" value="ENSTNIG00000000090.1"/>
</dbReference>
<dbReference type="STRING" id="99883.ENSTNIP00000002045"/>
<evidence type="ECO:0000256" key="8">
    <source>
        <dbReference type="ARBA" id="ARBA00025800"/>
    </source>
</evidence>
<reference evidence="11" key="1">
    <citation type="journal article" date="2004" name="Nature">
        <title>Genome duplication in the teleost fish Tetraodon nigroviridis reveals the early vertebrate proto-karyotype.</title>
        <authorList>
            <person name="Jaillon O."/>
            <person name="Aury J.-M."/>
            <person name="Brunet F."/>
            <person name="Petit J.-L."/>
            <person name="Stange-Thomann N."/>
            <person name="Mauceli E."/>
            <person name="Bouneau L."/>
            <person name="Fischer C."/>
            <person name="Ozouf-Costaz C."/>
            <person name="Bernot A."/>
            <person name="Nicaud S."/>
            <person name="Jaffe D."/>
            <person name="Fisher S."/>
            <person name="Lutfalla G."/>
            <person name="Dossat C."/>
            <person name="Segurens B."/>
            <person name="Dasilva C."/>
            <person name="Salanoubat M."/>
            <person name="Levy M."/>
            <person name="Boudet N."/>
            <person name="Castellano S."/>
            <person name="Anthouard V."/>
            <person name="Jubin C."/>
            <person name="Castelli V."/>
            <person name="Katinka M."/>
            <person name="Vacherie B."/>
            <person name="Biemont C."/>
            <person name="Skalli Z."/>
            <person name="Cattolico L."/>
            <person name="Poulain J."/>
            <person name="De Berardinis V."/>
            <person name="Cruaud C."/>
            <person name="Duprat S."/>
            <person name="Brottier P."/>
            <person name="Coutanceau J.-P."/>
            <person name="Gouzy J."/>
            <person name="Parra G."/>
            <person name="Lardier G."/>
            <person name="Chapple C."/>
            <person name="McKernan K.J."/>
            <person name="McEwan P."/>
            <person name="Bosak S."/>
            <person name="Kellis M."/>
            <person name="Volff J.-N."/>
            <person name="Guigo R."/>
            <person name="Zody M.C."/>
            <person name="Mesirov J."/>
            <person name="Lindblad-Toh K."/>
            <person name="Birren B."/>
            <person name="Nusbaum C."/>
            <person name="Kahn D."/>
            <person name="Robinson-Rechavi M."/>
            <person name="Laudet V."/>
            <person name="Schachter V."/>
            <person name="Quetier F."/>
            <person name="Saurin W."/>
            <person name="Scarpelli C."/>
            <person name="Wincker P."/>
            <person name="Lander E.S."/>
            <person name="Weissenbach J."/>
            <person name="Roest Crollius H."/>
        </authorList>
    </citation>
    <scope>NUCLEOTIDE SEQUENCE [LARGE SCALE GENOMIC DNA]</scope>
</reference>
<dbReference type="GO" id="GO:0016020">
    <property type="term" value="C:membrane"/>
    <property type="evidence" value="ECO:0007669"/>
    <property type="project" value="UniProtKB-SubCell"/>
</dbReference>
<feature type="transmembrane region" description="Helical" evidence="9">
    <location>
        <begin position="9"/>
        <end position="29"/>
    </location>
</feature>
<accession>H3C1C9</accession>
<dbReference type="AlphaFoldDB" id="H3C1C9"/>
<organism evidence="10 11">
    <name type="scientific">Tetraodon nigroviridis</name>
    <name type="common">Spotted green pufferfish</name>
    <name type="synonym">Chelonodon nigroviridis</name>
    <dbReference type="NCBI Taxonomy" id="99883"/>
    <lineage>
        <taxon>Eukaryota</taxon>
        <taxon>Metazoa</taxon>
        <taxon>Chordata</taxon>
        <taxon>Craniata</taxon>
        <taxon>Vertebrata</taxon>
        <taxon>Euteleostomi</taxon>
        <taxon>Actinopterygii</taxon>
        <taxon>Neopterygii</taxon>
        <taxon>Teleostei</taxon>
        <taxon>Neoteleostei</taxon>
        <taxon>Acanthomorphata</taxon>
        <taxon>Eupercaria</taxon>
        <taxon>Tetraodontiformes</taxon>
        <taxon>Tetradontoidea</taxon>
        <taxon>Tetraodontidae</taxon>
        <taxon>Tetraodon</taxon>
    </lineage>
</organism>
<keyword evidence="6 9" id="KW-1133">Transmembrane helix</keyword>
<dbReference type="HOGENOM" id="CLU_2482802_0_0_1"/>
<sequence length="87" mass="9654">MSCGTRMKAFVFCFLAGLLFSFMGLSLLWLPGLGIGVFAAFYTIGNIFALLSVMFLIGPWEQLKTMCAPERALATILMLVRKPERTL</sequence>
<dbReference type="GO" id="GO:0005737">
    <property type="term" value="C:cytoplasm"/>
    <property type="evidence" value="ECO:0007669"/>
    <property type="project" value="UniProtKB-ARBA"/>
</dbReference>
<name>H3C1C9_TETNG</name>
<dbReference type="InterPro" id="IPR007305">
    <property type="entry name" value="Vesicle_transpt_Got1/SFT2"/>
</dbReference>
<dbReference type="PANTHER" id="PTHR23137">
    <property type="entry name" value="VESICLE TRANSPORT PROTEIN-RELATED"/>
    <property type="match status" value="1"/>
</dbReference>
<evidence type="ECO:0000256" key="7">
    <source>
        <dbReference type="ARBA" id="ARBA00023136"/>
    </source>
</evidence>
<feature type="transmembrane region" description="Helical" evidence="9">
    <location>
        <begin position="35"/>
        <end position="57"/>
    </location>
</feature>
<keyword evidence="11" id="KW-1185">Reference proteome</keyword>
<evidence type="ECO:0000256" key="2">
    <source>
        <dbReference type="ARBA" id="ARBA00004141"/>
    </source>
</evidence>
<dbReference type="InParanoid" id="H3C1C9"/>
<dbReference type="GO" id="GO:0016192">
    <property type="term" value="P:vesicle-mediated transport"/>
    <property type="evidence" value="ECO:0007669"/>
    <property type="project" value="InterPro"/>
</dbReference>
<comment type="similarity">
    <text evidence="8 9">Belongs to the SFT2 family.</text>
</comment>
<dbReference type="InterPro" id="IPR011691">
    <property type="entry name" value="Vesicle_transpt_SFT2"/>
</dbReference>
<evidence type="ECO:0000256" key="5">
    <source>
        <dbReference type="ARBA" id="ARBA00022927"/>
    </source>
</evidence>
<dbReference type="PANTHER" id="PTHR23137:SF1">
    <property type="entry name" value="VESICLE TRANSPORT PROTEIN SFT2B"/>
    <property type="match status" value="1"/>
</dbReference>
<dbReference type="Proteomes" id="UP000007303">
    <property type="component" value="Unassembled WGS sequence"/>
</dbReference>
<dbReference type="Pfam" id="PF04178">
    <property type="entry name" value="Got1"/>
    <property type="match status" value="1"/>
</dbReference>
<evidence type="ECO:0000256" key="6">
    <source>
        <dbReference type="ARBA" id="ARBA00022989"/>
    </source>
</evidence>
<proteinExistence type="inferred from homology"/>
<evidence type="ECO:0000313" key="11">
    <source>
        <dbReference type="Proteomes" id="UP000007303"/>
    </source>
</evidence>
<keyword evidence="4 9" id="KW-0812">Transmembrane</keyword>
<keyword evidence="5 9" id="KW-0653">Protein transport</keyword>
<evidence type="ECO:0000313" key="10">
    <source>
        <dbReference type="Ensembl" id="ENSTNIP00000002045.1"/>
    </source>
</evidence>
<evidence type="ECO:0000256" key="4">
    <source>
        <dbReference type="ARBA" id="ARBA00022692"/>
    </source>
</evidence>
<evidence type="ECO:0000256" key="9">
    <source>
        <dbReference type="RuleBase" id="RU363111"/>
    </source>
</evidence>
<comment type="caution">
    <text evidence="9">Lacks conserved residue(s) required for the propagation of feature annotation.</text>
</comment>
<keyword evidence="7 9" id="KW-0472">Membrane</keyword>
<evidence type="ECO:0000256" key="1">
    <source>
        <dbReference type="ARBA" id="ARBA00003566"/>
    </source>
</evidence>
<comment type="subcellular location">
    <subcellularLocation>
        <location evidence="2 9">Membrane</location>
        <topology evidence="2 9">Multi-pass membrane protein</topology>
    </subcellularLocation>
</comment>
<dbReference type="GO" id="GO:0015031">
    <property type="term" value="P:protein transport"/>
    <property type="evidence" value="ECO:0007669"/>
    <property type="project" value="UniProtKB-KW"/>
</dbReference>